<dbReference type="Gene3D" id="2.30.30.140">
    <property type="match status" value="1"/>
</dbReference>
<gene>
    <name evidence="2" type="ORF">GIB67_006866</name>
</gene>
<dbReference type="OrthoDB" id="938602at2759"/>
<protein>
    <recommendedName>
        <fullName evidence="1">Agenet domain-containing protein</fullName>
    </recommendedName>
</protein>
<proteinExistence type="predicted"/>
<dbReference type="Proteomes" id="UP000541444">
    <property type="component" value="Unassembled WGS sequence"/>
</dbReference>
<evidence type="ECO:0000313" key="3">
    <source>
        <dbReference type="Proteomes" id="UP000541444"/>
    </source>
</evidence>
<comment type="caution">
    <text evidence="2">The sequence shown here is derived from an EMBL/GenBank/DDBJ whole genome shotgun (WGS) entry which is preliminary data.</text>
</comment>
<sequence>MSETHFKVGQEVEVTTQEEGFRGSWYVADVLRISMRRKKMFIEYHTLMDEKNVKKKLKEDVDFWRVRPQPPPLVETNRGFKVNDEVDVFDNDG</sequence>
<reference evidence="2 3" key="1">
    <citation type="journal article" date="2020" name="IScience">
        <title>Genome Sequencing of the Endangered Kingdonia uniflora (Circaeasteraceae, Ranunculales) Reveals Potential Mechanisms of Evolutionary Specialization.</title>
        <authorList>
            <person name="Sun Y."/>
            <person name="Deng T."/>
            <person name="Zhang A."/>
            <person name="Moore M.J."/>
            <person name="Landis J.B."/>
            <person name="Lin N."/>
            <person name="Zhang H."/>
            <person name="Zhang X."/>
            <person name="Huang J."/>
            <person name="Zhang X."/>
            <person name="Sun H."/>
            <person name="Wang H."/>
        </authorList>
    </citation>
    <scope>NUCLEOTIDE SEQUENCE [LARGE SCALE GENOMIC DNA]</scope>
    <source>
        <strain evidence="2">TB1705</strain>
        <tissue evidence="2">Leaf</tissue>
    </source>
</reference>
<dbReference type="InterPro" id="IPR008395">
    <property type="entry name" value="Agenet-like_dom"/>
</dbReference>
<evidence type="ECO:0000313" key="2">
    <source>
        <dbReference type="EMBL" id="KAF6135974.1"/>
    </source>
</evidence>
<dbReference type="PANTHER" id="PTHR31917:SF164">
    <property type="entry name" value="DUF724 DOMAIN-CONTAINING PROTEIN 7-LIKE"/>
    <property type="match status" value="1"/>
</dbReference>
<name>A0A7J7L0B8_9MAGN</name>
<organism evidence="2 3">
    <name type="scientific">Kingdonia uniflora</name>
    <dbReference type="NCBI Taxonomy" id="39325"/>
    <lineage>
        <taxon>Eukaryota</taxon>
        <taxon>Viridiplantae</taxon>
        <taxon>Streptophyta</taxon>
        <taxon>Embryophyta</taxon>
        <taxon>Tracheophyta</taxon>
        <taxon>Spermatophyta</taxon>
        <taxon>Magnoliopsida</taxon>
        <taxon>Ranunculales</taxon>
        <taxon>Circaeasteraceae</taxon>
        <taxon>Kingdonia</taxon>
    </lineage>
</organism>
<dbReference type="Pfam" id="PF05641">
    <property type="entry name" value="Agenet"/>
    <property type="match status" value="1"/>
</dbReference>
<keyword evidence="3" id="KW-1185">Reference proteome</keyword>
<accession>A0A7J7L0B8</accession>
<evidence type="ECO:0000259" key="1">
    <source>
        <dbReference type="SMART" id="SM00743"/>
    </source>
</evidence>
<dbReference type="EMBL" id="JACGCM010002768">
    <property type="protein sequence ID" value="KAF6135974.1"/>
    <property type="molecule type" value="Genomic_DNA"/>
</dbReference>
<feature type="domain" description="Agenet" evidence="1">
    <location>
        <begin position="4"/>
        <end position="74"/>
    </location>
</feature>
<dbReference type="SMART" id="SM00743">
    <property type="entry name" value="Agenet"/>
    <property type="match status" value="1"/>
</dbReference>
<dbReference type="AlphaFoldDB" id="A0A7J7L0B8"/>
<dbReference type="PANTHER" id="PTHR31917">
    <property type="entry name" value="AGENET DOMAIN-CONTAINING PROTEIN-RELATED"/>
    <property type="match status" value="1"/>
</dbReference>
<dbReference type="CDD" id="cd20405">
    <property type="entry name" value="Tudor_Agenet_AtDUF_rpt1_3"/>
    <property type="match status" value="1"/>
</dbReference>
<dbReference type="InterPro" id="IPR014002">
    <property type="entry name" value="Agenet_dom_plant"/>
</dbReference>